<comment type="caution">
    <text evidence="1">The sequence shown here is derived from an EMBL/GenBank/DDBJ whole genome shotgun (WGS) entry which is preliminary data.</text>
</comment>
<keyword evidence="2" id="KW-1185">Reference proteome</keyword>
<accession>A0A9P7VEJ6</accession>
<proteinExistence type="predicted"/>
<protein>
    <submittedName>
        <fullName evidence="1">Uncharacterized protein</fullName>
    </submittedName>
</protein>
<dbReference type="EMBL" id="MU250613">
    <property type="protein sequence ID" value="KAG7439157.1"/>
    <property type="molecule type" value="Genomic_DNA"/>
</dbReference>
<dbReference type="AlphaFoldDB" id="A0A9P7VEJ6"/>
<evidence type="ECO:0000313" key="1">
    <source>
        <dbReference type="EMBL" id="KAG7439157.1"/>
    </source>
</evidence>
<reference evidence="1" key="1">
    <citation type="submission" date="2020-11" db="EMBL/GenBank/DDBJ databases">
        <title>Adaptations for nitrogen fixation in a non-lichenized fungal sporocarp promotes dispersal by wood-feeding termites.</title>
        <authorList>
            <consortium name="DOE Joint Genome Institute"/>
            <person name="Koch R.A."/>
            <person name="Yoon G."/>
            <person name="Arayal U."/>
            <person name="Lail K."/>
            <person name="Amirebrahimi M."/>
            <person name="Labutti K."/>
            <person name="Lipzen A."/>
            <person name="Riley R."/>
            <person name="Barry K."/>
            <person name="Henrissat B."/>
            <person name="Grigoriev I.V."/>
            <person name="Herr J.R."/>
            <person name="Aime M.C."/>
        </authorList>
    </citation>
    <scope>NUCLEOTIDE SEQUENCE</scope>
    <source>
        <strain evidence="1">MCA 3950</strain>
    </source>
</reference>
<dbReference type="GeneID" id="66100479"/>
<dbReference type="RefSeq" id="XP_043032661.1">
    <property type="nucleotide sequence ID" value="XM_043178192.1"/>
</dbReference>
<name>A0A9P7VEJ6_9AGAR</name>
<evidence type="ECO:0000313" key="2">
    <source>
        <dbReference type="Proteomes" id="UP000812287"/>
    </source>
</evidence>
<organism evidence="1 2">
    <name type="scientific">Guyanagaster necrorhizus</name>
    <dbReference type="NCBI Taxonomy" id="856835"/>
    <lineage>
        <taxon>Eukaryota</taxon>
        <taxon>Fungi</taxon>
        <taxon>Dikarya</taxon>
        <taxon>Basidiomycota</taxon>
        <taxon>Agaricomycotina</taxon>
        <taxon>Agaricomycetes</taxon>
        <taxon>Agaricomycetidae</taxon>
        <taxon>Agaricales</taxon>
        <taxon>Marasmiineae</taxon>
        <taxon>Physalacriaceae</taxon>
        <taxon>Guyanagaster</taxon>
    </lineage>
</organism>
<gene>
    <name evidence="1" type="ORF">BT62DRAFT_1014305</name>
</gene>
<dbReference type="Proteomes" id="UP000812287">
    <property type="component" value="Unassembled WGS sequence"/>
</dbReference>
<sequence>MHVLMTSSHLIPRASTTSLISVSADAEHLVVRLLENRVHPRHVPVEEQCQINLPPFLAPKSRSAHSAICRMALEINVSHGEDLMRKISARLIVLRRMVAISWEVVTQRRSTGRIYCTMHPSVECRLHYARHHQKADRDFWIRVAACFHYRNDFPDAESLENQHGRAVPEHSLAPTLTNEDYEETDLYWFHEHRKAMSLNTQFKIPRALLEWHKPRTRRRAGDSIGKSVRQDRGYKCILRLNIFVPKHTFCVRQSIGRQPFFERPTTKQTFGAGDIREFT</sequence>